<dbReference type="GeneID" id="65537346"/>
<evidence type="ECO:0000313" key="11">
    <source>
        <dbReference type="EMBL" id="ANU64135.2"/>
    </source>
</evidence>
<dbReference type="STRING" id="1796646.A4V02_10735"/>
<dbReference type="GO" id="GO:0046872">
    <property type="term" value="F:metal ion binding"/>
    <property type="evidence" value="ECO:0007669"/>
    <property type="project" value="UniProtKB-KW"/>
</dbReference>
<feature type="transmembrane region" description="Helical" evidence="9">
    <location>
        <begin position="12"/>
        <end position="38"/>
    </location>
</feature>
<feature type="transmembrane region" description="Helical" evidence="9">
    <location>
        <begin position="44"/>
        <end position="63"/>
    </location>
</feature>
<dbReference type="PANTHER" id="PTHR47371:SF3">
    <property type="entry name" value="PHOSPHOGLYCEROL TRANSFERASE I"/>
    <property type="match status" value="1"/>
</dbReference>
<dbReference type="AlphaFoldDB" id="A0A1B1SBI5"/>
<evidence type="ECO:0000256" key="1">
    <source>
        <dbReference type="ARBA" id="ARBA00004651"/>
    </source>
</evidence>
<evidence type="ECO:0000256" key="2">
    <source>
        <dbReference type="ARBA" id="ARBA00022475"/>
    </source>
</evidence>
<feature type="transmembrane region" description="Helical" evidence="9">
    <location>
        <begin position="122"/>
        <end position="142"/>
    </location>
</feature>
<gene>
    <name evidence="11" type="ORF">A4V02_10735</name>
</gene>
<feature type="binding site" evidence="8">
    <location>
        <position position="272"/>
    </location>
    <ligand>
        <name>Mn(2+)</name>
        <dbReference type="ChEBI" id="CHEBI:29035"/>
    </ligand>
</feature>
<dbReference type="EMBL" id="CP015402">
    <property type="protein sequence ID" value="ANU64135.2"/>
    <property type="molecule type" value="Genomic_DNA"/>
</dbReference>
<protein>
    <recommendedName>
        <fullName evidence="10">Sulfatase N-terminal domain-containing protein</fullName>
    </recommendedName>
</protein>
<evidence type="ECO:0000256" key="8">
    <source>
        <dbReference type="PIRSR" id="PIRSR005091-3"/>
    </source>
</evidence>
<feature type="binding site" evidence="8">
    <location>
        <position position="485"/>
    </location>
    <ligand>
        <name>Mn(2+)</name>
        <dbReference type="ChEBI" id="CHEBI:29035"/>
    </ligand>
</feature>
<accession>A0A1B1SBI5</accession>
<feature type="binding site" evidence="7">
    <location>
        <position position="424"/>
    </location>
    <ligand>
        <name>substrate</name>
    </ligand>
</feature>
<dbReference type="OrthoDB" id="9777768at2"/>
<feature type="transmembrane region" description="Helical" evidence="9">
    <location>
        <begin position="70"/>
        <end position="90"/>
    </location>
</feature>
<dbReference type="InterPro" id="IPR050448">
    <property type="entry name" value="OpgB/LTA_synthase_biosynth"/>
</dbReference>
<evidence type="ECO:0000256" key="3">
    <source>
        <dbReference type="ARBA" id="ARBA00022692"/>
    </source>
</evidence>
<keyword evidence="2" id="KW-1003">Cell membrane</keyword>
<dbReference type="InterPro" id="IPR012160">
    <property type="entry name" value="LtaS-like"/>
</dbReference>
<dbReference type="Proteomes" id="UP000186351">
    <property type="component" value="Chromosome"/>
</dbReference>
<dbReference type="InterPro" id="IPR017850">
    <property type="entry name" value="Alkaline_phosphatase_core_sf"/>
</dbReference>
<evidence type="ECO:0000256" key="7">
    <source>
        <dbReference type="PIRSR" id="PIRSR005091-2"/>
    </source>
</evidence>
<feature type="domain" description="Sulfatase N-terminal" evidence="10">
    <location>
        <begin position="264"/>
        <end position="533"/>
    </location>
</feature>
<dbReference type="KEGG" id="pary:A4V02_10735"/>
<accession>A0A1Z2XH62</accession>
<evidence type="ECO:0000313" key="12">
    <source>
        <dbReference type="Proteomes" id="UP000186351"/>
    </source>
</evidence>
<reference evidence="12" key="1">
    <citation type="submission" date="2016-04" db="EMBL/GenBank/DDBJ databases">
        <title>Complete Genome Sequences of Twelve Strains of a Stable Defined Moderately Diverse Mouse Microbiota 2 (sDMDMm2).</title>
        <authorList>
            <person name="Uchimura Y."/>
            <person name="Wyss M."/>
            <person name="Brugiroux S."/>
            <person name="Limenitakis J.P."/>
            <person name="Stecher B."/>
            <person name="McCoy K.D."/>
            <person name="Macpherson A.J."/>
        </authorList>
    </citation>
    <scope>NUCLEOTIDE SEQUENCE [LARGE SCALE GENOMIC DNA]</scope>
    <source>
        <strain evidence="12">YL27</strain>
    </source>
</reference>
<dbReference type="RefSeq" id="WP_084274103.1">
    <property type="nucleotide sequence ID" value="NZ_CAJTAP010000001.1"/>
</dbReference>
<feature type="binding site" evidence="8">
    <location>
        <position position="484"/>
    </location>
    <ligand>
        <name>Mn(2+)</name>
        <dbReference type="ChEBI" id="CHEBI:29035"/>
    </ligand>
</feature>
<dbReference type="PANTHER" id="PTHR47371">
    <property type="entry name" value="LIPOTEICHOIC ACID SYNTHASE"/>
    <property type="match status" value="1"/>
</dbReference>
<evidence type="ECO:0000256" key="6">
    <source>
        <dbReference type="PIRSR" id="PIRSR005091-1"/>
    </source>
</evidence>
<feature type="active site" evidence="6">
    <location>
        <position position="316"/>
    </location>
</feature>
<proteinExistence type="predicted"/>
<keyword evidence="7" id="KW-0479">Metal-binding</keyword>
<name>A0A1B1SBI5_9BACT</name>
<dbReference type="Gene3D" id="3.30.1120.170">
    <property type="match status" value="1"/>
</dbReference>
<comment type="subcellular location">
    <subcellularLocation>
        <location evidence="1">Cell membrane</location>
        <topology evidence="1">Multi-pass membrane protein</topology>
    </subcellularLocation>
</comment>
<dbReference type="Pfam" id="PF00884">
    <property type="entry name" value="Sulfatase"/>
    <property type="match status" value="1"/>
</dbReference>
<evidence type="ECO:0000256" key="9">
    <source>
        <dbReference type="SAM" id="Phobius"/>
    </source>
</evidence>
<keyword evidence="5 9" id="KW-0472">Membrane</keyword>
<keyword evidence="3 9" id="KW-0812">Transmembrane</keyword>
<keyword evidence="4 9" id="KW-1133">Transmembrane helix</keyword>
<evidence type="ECO:0000256" key="4">
    <source>
        <dbReference type="ARBA" id="ARBA00022989"/>
    </source>
</evidence>
<dbReference type="CDD" id="cd16015">
    <property type="entry name" value="LTA_synthase"/>
    <property type="match status" value="1"/>
</dbReference>
<keyword evidence="7" id="KW-0464">Manganese</keyword>
<sequence>MRFLRNHIITHKSLLTLFAVDFTSALLLMATFLIIIKIPASNPVTFISHLLPEAILLTLPAILLWPRGRYITTTIFTLVAIFFFVNILYFRNFHNLITFSTLRLCTTVDSIILRSALSSIKWYDFILFIPPAITAITGFTAFDKTASTRISGKAKITVLILSAVIISLSQYKHFRDFTIYSISRGHMPENASLPEKTRLFFQNNASFYSDIIRHGISGAYLIDAWHTCNIIAGAAAMSAEDINAIKTWHDSEHQTSPPGTLRQKNLIMIIVESLNTTACEWSAGNRKAMPNLNRLIADSTSITFTSVCPQVGNGRSSDGQLMYNTGIYPSPSDPMCAISPEGPYPSLPRMLRDTYYSIEIIPENPRLWNHASTSKAYGFKEMRHTLADDDPVVEADSILLSKAYNIISEMQEPFIAVITTLSMHDPYIQAPPATTWISQVPDMEDTDKNYLEACAVFDKALGTFIDRLWHTTLRENTIVVIVSDHEARRMCLSPAMSDDRLLFTIVNSGLPGFTNDETVGQIDVFPTIVDAMGLWDSVTWHGFGKSLLREIPGFALRHDGSIAGNAMSDTAGIARQQRAAELSYRWIVADNKRYILDSLGIDSTILPPSATD</sequence>
<dbReference type="InterPro" id="IPR000917">
    <property type="entry name" value="Sulfatase_N"/>
</dbReference>
<keyword evidence="12" id="KW-1185">Reference proteome</keyword>
<dbReference type="Gene3D" id="3.40.720.10">
    <property type="entry name" value="Alkaline Phosphatase, subunit A"/>
    <property type="match status" value="1"/>
</dbReference>
<dbReference type="SUPFAM" id="SSF53649">
    <property type="entry name" value="Alkaline phosphatase-like"/>
    <property type="match status" value="1"/>
</dbReference>
<dbReference type="PIRSF" id="PIRSF005091">
    <property type="entry name" value="Mmb_sulf_HI1246"/>
    <property type="match status" value="1"/>
</dbReference>
<organism evidence="11 12">
    <name type="scientific">Muribaculum intestinale</name>
    <dbReference type="NCBI Taxonomy" id="1796646"/>
    <lineage>
        <taxon>Bacteria</taxon>
        <taxon>Pseudomonadati</taxon>
        <taxon>Bacteroidota</taxon>
        <taxon>Bacteroidia</taxon>
        <taxon>Bacteroidales</taxon>
        <taxon>Muribaculaceae</taxon>
        <taxon>Muribaculum</taxon>
    </lineage>
</organism>
<evidence type="ECO:0000256" key="5">
    <source>
        <dbReference type="ARBA" id="ARBA00023136"/>
    </source>
</evidence>
<feature type="transmembrane region" description="Helical" evidence="9">
    <location>
        <begin position="154"/>
        <end position="171"/>
    </location>
</feature>
<dbReference type="GO" id="GO:0005886">
    <property type="term" value="C:plasma membrane"/>
    <property type="evidence" value="ECO:0007669"/>
    <property type="project" value="UniProtKB-SubCell"/>
</dbReference>
<evidence type="ECO:0000259" key="10">
    <source>
        <dbReference type="Pfam" id="PF00884"/>
    </source>
</evidence>